<dbReference type="SUPFAM" id="SSF55136">
    <property type="entry name" value="Probable bacterial effector-binding domain"/>
    <property type="match status" value="1"/>
</dbReference>
<keyword evidence="2" id="KW-0238">DNA-binding</keyword>
<protein>
    <submittedName>
        <fullName evidence="5">AraC family transcriptional regulator</fullName>
    </submittedName>
</protein>
<evidence type="ECO:0000313" key="5">
    <source>
        <dbReference type="EMBL" id="SHG07069.1"/>
    </source>
</evidence>
<dbReference type="InterPro" id="IPR010499">
    <property type="entry name" value="AraC_E-bd"/>
</dbReference>
<dbReference type="STRING" id="1122133.SAMN02745157_3518"/>
<dbReference type="InterPro" id="IPR018060">
    <property type="entry name" value="HTH_AraC"/>
</dbReference>
<dbReference type="GO" id="GO:0003700">
    <property type="term" value="F:DNA-binding transcription factor activity"/>
    <property type="evidence" value="ECO:0007669"/>
    <property type="project" value="InterPro"/>
</dbReference>
<gene>
    <name evidence="5" type="ORF">SAMN02745157_3518</name>
</gene>
<name>A0A1M5GTM8_9HYPH</name>
<dbReference type="PANTHER" id="PTHR47504">
    <property type="entry name" value="RIGHT ORIGIN-BINDING PROTEIN"/>
    <property type="match status" value="1"/>
</dbReference>
<dbReference type="PANTHER" id="PTHR47504:SF5">
    <property type="entry name" value="RIGHT ORIGIN-BINDING PROTEIN"/>
    <property type="match status" value="1"/>
</dbReference>
<evidence type="ECO:0000256" key="1">
    <source>
        <dbReference type="ARBA" id="ARBA00023015"/>
    </source>
</evidence>
<dbReference type="Pfam" id="PF12833">
    <property type="entry name" value="HTH_18"/>
    <property type="match status" value="1"/>
</dbReference>
<accession>A0A1M5GTM8</accession>
<dbReference type="InterPro" id="IPR029442">
    <property type="entry name" value="GyrI-like"/>
</dbReference>
<keyword evidence="6" id="KW-1185">Reference proteome</keyword>
<keyword evidence="1" id="KW-0805">Transcription regulation</keyword>
<evidence type="ECO:0000259" key="4">
    <source>
        <dbReference type="PROSITE" id="PS01124"/>
    </source>
</evidence>
<dbReference type="AlphaFoldDB" id="A0A1M5GTM8"/>
<dbReference type="Gene3D" id="3.20.80.10">
    <property type="entry name" value="Regulatory factor, effector binding domain"/>
    <property type="match status" value="1"/>
</dbReference>
<dbReference type="GO" id="GO:0043565">
    <property type="term" value="F:sequence-specific DNA binding"/>
    <property type="evidence" value="ECO:0007669"/>
    <property type="project" value="InterPro"/>
</dbReference>
<dbReference type="Pfam" id="PF06445">
    <property type="entry name" value="GyrI-like"/>
    <property type="match status" value="1"/>
</dbReference>
<dbReference type="InterPro" id="IPR011256">
    <property type="entry name" value="Reg_factor_effector_dom_sf"/>
</dbReference>
<dbReference type="SMART" id="SM00871">
    <property type="entry name" value="AraC_E_bind"/>
    <property type="match status" value="1"/>
</dbReference>
<keyword evidence="3" id="KW-0804">Transcription</keyword>
<dbReference type="SUPFAM" id="SSF46689">
    <property type="entry name" value="Homeodomain-like"/>
    <property type="match status" value="2"/>
</dbReference>
<dbReference type="RefSeq" id="WP_342169249.1">
    <property type="nucleotide sequence ID" value="NZ_FQUP01000003.1"/>
</dbReference>
<dbReference type="PROSITE" id="PS00041">
    <property type="entry name" value="HTH_ARAC_FAMILY_1"/>
    <property type="match status" value="1"/>
</dbReference>
<reference evidence="5 6" key="1">
    <citation type="submission" date="2016-11" db="EMBL/GenBank/DDBJ databases">
        <authorList>
            <person name="Jaros S."/>
            <person name="Januszkiewicz K."/>
            <person name="Wedrychowicz H."/>
        </authorList>
    </citation>
    <scope>NUCLEOTIDE SEQUENCE [LARGE SCALE GENOMIC DNA]</scope>
    <source>
        <strain evidence="5 6">DSM 19436</strain>
    </source>
</reference>
<feature type="domain" description="HTH araC/xylS-type" evidence="4">
    <location>
        <begin position="7"/>
        <end position="105"/>
    </location>
</feature>
<proteinExistence type="predicted"/>
<dbReference type="SMART" id="SM00342">
    <property type="entry name" value="HTH_ARAC"/>
    <property type="match status" value="1"/>
</dbReference>
<evidence type="ECO:0000313" key="6">
    <source>
        <dbReference type="Proteomes" id="UP000184485"/>
    </source>
</evidence>
<dbReference type="Gene3D" id="1.10.10.60">
    <property type="entry name" value="Homeodomain-like"/>
    <property type="match status" value="2"/>
</dbReference>
<dbReference type="Proteomes" id="UP000184485">
    <property type="component" value="Unassembled WGS sequence"/>
</dbReference>
<evidence type="ECO:0000256" key="3">
    <source>
        <dbReference type="ARBA" id="ARBA00023163"/>
    </source>
</evidence>
<sequence>MAMDTVRKTLWYIESHLEQPVTLDELAAIAGISRFHLSRSFAQAIGRSVTAHLRGRRLSEAARQLVDGAPDILSVALDAGYGSHEAFSRAFRDQFGRTPDDVRAGADLTSLKLVEPILMPDTPITAIETPEIRAVDGLLLAGLRRFFTYEDRAGIPLLWQRFGPHIDNIPGQIKGDAYGVCLKADGDPTDGFDYLAAVPMRSLNDLPDSLVGVRIPPLTFAVFQHQGHVSNIGATCAAAGEWLASERRMKPGVAVMMVEYYPPQFDPRTGLGGCEVWVPVSD</sequence>
<evidence type="ECO:0000256" key="2">
    <source>
        <dbReference type="ARBA" id="ARBA00023125"/>
    </source>
</evidence>
<dbReference type="InterPro" id="IPR018062">
    <property type="entry name" value="HTH_AraC-typ_CS"/>
</dbReference>
<dbReference type="PROSITE" id="PS01124">
    <property type="entry name" value="HTH_ARAC_FAMILY_2"/>
    <property type="match status" value="1"/>
</dbReference>
<dbReference type="InterPro" id="IPR050959">
    <property type="entry name" value="MarA-like"/>
</dbReference>
<dbReference type="InterPro" id="IPR009057">
    <property type="entry name" value="Homeodomain-like_sf"/>
</dbReference>
<organism evidence="5 6">
    <name type="scientific">Kaistia soli DSM 19436</name>
    <dbReference type="NCBI Taxonomy" id="1122133"/>
    <lineage>
        <taxon>Bacteria</taxon>
        <taxon>Pseudomonadati</taxon>
        <taxon>Pseudomonadota</taxon>
        <taxon>Alphaproteobacteria</taxon>
        <taxon>Hyphomicrobiales</taxon>
        <taxon>Kaistiaceae</taxon>
        <taxon>Kaistia</taxon>
    </lineage>
</organism>
<dbReference type="EMBL" id="FQUP01000003">
    <property type="protein sequence ID" value="SHG07069.1"/>
    <property type="molecule type" value="Genomic_DNA"/>
</dbReference>